<dbReference type="Gene3D" id="3.40.50.720">
    <property type="entry name" value="NAD(P)-binding Rossmann-like Domain"/>
    <property type="match status" value="1"/>
</dbReference>
<dbReference type="SMART" id="SM00822">
    <property type="entry name" value="PKS_KR"/>
    <property type="match status" value="1"/>
</dbReference>
<evidence type="ECO:0000313" key="5">
    <source>
        <dbReference type="Proteomes" id="UP000319769"/>
    </source>
</evidence>
<reference evidence="4" key="1">
    <citation type="submission" date="2019-09" db="EMBL/GenBank/DDBJ databases">
        <authorList>
            <person name="Teo W.F.A."/>
            <person name="Duangmal K."/>
        </authorList>
    </citation>
    <scope>NUCLEOTIDE SEQUENCE [LARGE SCALE GENOMIC DNA]</scope>
    <source>
        <strain evidence="4">K81G1</strain>
    </source>
</reference>
<dbReference type="CDD" id="cd05233">
    <property type="entry name" value="SDR_c"/>
    <property type="match status" value="1"/>
</dbReference>
<dbReference type="GO" id="GO:0006633">
    <property type="term" value="P:fatty acid biosynthetic process"/>
    <property type="evidence" value="ECO:0007669"/>
    <property type="project" value="TreeGrafter"/>
</dbReference>
<dbReference type="InterPro" id="IPR002347">
    <property type="entry name" value="SDR_fam"/>
</dbReference>
<dbReference type="InterPro" id="IPR020904">
    <property type="entry name" value="Sc_DH/Rdtase_CS"/>
</dbReference>
<dbReference type="PROSITE" id="PS00061">
    <property type="entry name" value="ADH_SHORT"/>
    <property type="match status" value="1"/>
</dbReference>
<proteinExistence type="inferred from homology"/>
<dbReference type="EMBL" id="VMNW02000002">
    <property type="protein sequence ID" value="KAA9166504.1"/>
    <property type="molecule type" value="Genomic_DNA"/>
</dbReference>
<dbReference type="InterPro" id="IPR057326">
    <property type="entry name" value="KR_dom"/>
</dbReference>
<name>A0A5N0VMI7_9PSEU</name>
<dbReference type="SUPFAM" id="SSF51735">
    <property type="entry name" value="NAD(P)-binding Rossmann-fold domains"/>
    <property type="match status" value="1"/>
</dbReference>
<dbReference type="GO" id="GO:0016616">
    <property type="term" value="F:oxidoreductase activity, acting on the CH-OH group of donors, NAD or NADP as acceptor"/>
    <property type="evidence" value="ECO:0007669"/>
    <property type="project" value="UniProtKB-ARBA"/>
</dbReference>
<comment type="similarity">
    <text evidence="1">Belongs to the short-chain dehydrogenases/reductases (SDR) family.</text>
</comment>
<evidence type="ECO:0000256" key="1">
    <source>
        <dbReference type="ARBA" id="ARBA00006484"/>
    </source>
</evidence>
<accession>A0A5N0VMI7</accession>
<dbReference type="Proteomes" id="UP000319769">
    <property type="component" value="Unassembled WGS sequence"/>
</dbReference>
<dbReference type="InterPro" id="IPR036291">
    <property type="entry name" value="NAD(P)-bd_dom_sf"/>
</dbReference>
<dbReference type="GO" id="GO:0048038">
    <property type="term" value="F:quinone binding"/>
    <property type="evidence" value="ECO:0007669"/>
    <property type="project" value="TreeGrafter"/>
</dbReference>
<dbReference type="PANTHER" id="PTHR42760">
    <property type="entry name" value="SHORT-CHAIN DEHYDROGENASES/REDUCTASES FAMILY MEMBER"/>
    <property type="match status" value="1"/>
</dbReference>
<keyword evidence="5" id="KW-1185">Reference proteome</keyword>
<evidence type="ECO:0000256" key="2">
    <source>
        <dbReference type="ARBA" id="ARBA00023002"/>
    </source>
</evidence>
<dbReference type="Pfam" id="PF13561">
    <property type="entry name" value="adh_short_C2"/>
    <property type="match status" value="1"/>
</dbReference>
<dbReference type="PRINTS" id="PR00081">
    <property type="entry name" value="GDHRDH"/>
</dbReference>
<evidence type="ECO:0000313" key="4">
    <source>
        <dbReference type="EMBL" id="KAA9166504.1"/>
    </source>
</evidence>
<feature type="domain" description="Ketoreductase" evidence="3">
    <location>
        <begin position="22"/>
        <end position="200"/>
    </location>
</feature>
<sequence>MCRWHAPVMTESPFTPVPFAKKHVVVTGGSSGIGRAAALLFADQGAETVFITGRDEARLKETATLHPRLVPVIADVSTSDGADAVAAAVDAGPGVLDVLVHNAGITKKTHLGRVDMGDVMTVLGTNLLGPLMLTDKLLPRFRTPGAAIVFVTSVEGHRPPPLGSSVYAASKAGGEAFTRAWAVELGAKGIRVNAVAPGVTRTDAAVRAGFSVADARMSQEIFAQATVAGRPGEPEEVAAWITRLAEPGSAYVTGQVLSVDGGIELAGLPQKRPVRPPQGKPDAV</sequence>
<evidence type="ECO:0000259" key="3">
    <source>
        <dbReference type="SMART" id="SM00822"/>
    </source>
</evidence>
<dbReference type="PANTHER" id="PTHR42760:SF133">
    <property type="entry name" value="3-OXOACYL-[ACYL-CARRIER-PROTEIN] REDUCTASE"/>
    <property type="match status" value="1"/>
</dbReference>
<dbReference type="AlphaFoldDB" id="A0A5N0VMI7"/>
<organism evidence="4 5">
    <name type="scientific">Amycolatopsis acidicola</name>
    <dbReference type="NCBI Taxonomy" id="2596893"/>
    <lineage>
        <taxon>Bacteria</taxon>
        <taxon>Bacillati</taxon>
        <taxon>Actinomycetota</taxon>
        <taxon>Actinomycetes</taxon>
        <taxon>Pseudonocardiales</taxon>
        <taxon>Pseudonocardiaceae</taxon>
        <taxon>Amycolatopsis</taxon>
    </lineage>
</organism>
<dbReference type="OrthoDB" id="9803333at2"/>
<gene>
    <name evidence="4" type="ORF">FPZ12_002810</name>
</gene>
<keyword evidence="2" id="KW-0560">Oxidoreductase</keyword>
<protein>
    <submittedName>
        <fullName evidence="4">SDR family oxidoreductase</fullName>
    </submittedName>
</protein>
<comment type="caution">
    <text evidence="4">The sequence shown here is derived from an EMBL/GenBank/DDBJ whole genome shotgun (WGS) entry which is preliminary data.</text>
</comment>
<dbReference type="FunFam" id="3.40.50.720:FF:000084">
    <property type="entry name" value="Short-chain dehydrogenase reductase"/>
    <property type="match status" value="1"/>
</dbReference>
<dbReference type="PRINTS" id="PR00080">
    <property type="entry name" value="SDRFAMILY"/>
</dbReference>